<keyword evidence="2" id="KW-0812">Transmembrane</keyword>
<dbReference type="EMBL" id="JBGFUD010000508">
    <property type="protein sequence ID" value="MFH4974674.1"/>
    <property type="molecule type" value="Genomic_DNA"/>
</dbReference>
<dbReference type="SUPFAM" id="SSF54236">
    <property type="entry name" value="Ubiquitin-like"/>
    <property type="match status" value="1"/>
</dbReference>
<sequence>MNGLIEGLGNEVTLAIVALLFTVIAYLAWVSTGFTPSECYVWLFQMQLFPHHRVVQVLHMDHEDAAILEQHLARPQNAADILSNVDRRQTSDGNTENADSNAHGQEGHDNNATNLDSSIFRLYRTGATSAARHWIIDASIPPAGTSSSTQNISPPNQFHEMLRRRIRTGGEEDVTNETGQETQRLLVSRLTLQLQEEESLTSVSPSREEENNFSASVSEGNDNSPRDSPESVEHAVTHQTSPSVDAPNLQDNQHSEQIEVFPNVKLEPNGNEESIPSDSSVVKVKFLDDTQLSAPTALEATVGQFKRRYFNKSIDAGKVVRLIFQGQLLRDDSRSLSSYGLHDQCVLHCHISSTPYAHATISNSNGNLQHSQQGELRQNRLIPTTAAAALAAIAGSRSVSVSTAGQLAHRYSAHQFYRGQNIDDRQADPYLIRARNACLRGLRRLHNLILGPGPTLNEGVATDPVEDAADAASRPWNYQEQANNDGFHIGQYLHLIFTAKFIILWMFVLLFPQYTDRFSLLLLTVLSFTFAAVFLNNRQPNTAVRL</sequence>
<dbReference type="Gene3D" id="3.10.20.90">
    <property type="entry name" value="Phosphatidylinositol 3-kinase Catalytic Subunit, Chain A, domain 1"/>
    <property type="match status" value="1"/>
</dbReference>
<feature type="transmembrane region" description="Helical" evidence="2">
    <location>
        <begin position="492"/>
        <end position="511"/>
    </location>
</feature>
<dbReference type="InterPro" id="IPR029071">
    <property type="entry name" value="Ubiquitin-like_domsf"/>
</dbReference>
<feature type="domain" description="Ubiquitin-like" evidence="3">
    <location>
        <begin position="282"/>
        <end position="348"/>
    </location>
</feature>
<protein>
    <recommendedName>
        <fullName evidence="3">Ubiquitin-like domain-containing protein</fullName>
    </recommendedName>
</protein>
<accession>A0ABD6EBE8</accession>
<name>A0ABD6EBE8_9BILA</name>
<dbReference type="CDD" id="cd17057">
    <property type="entry name" value="Ubl_TMUB1_like"/>
    <property type="match status" value="1"/>
</dbReference>
<dbReference type="PANTHER" id="PTHR14557">
    <property type="entry name" value="PROTEIN C7ORF21"/>
    <property type="match status" value="1"/>
</dbReference>
<dbReference type="PROSITE" id="PS50053">
    <property type="entry name" value="UBIQUITIN_2"/>
    <property type="match status" value="1"/>
</dbReference>
<organism evidence="4 5">
    <name type="scientific">Gnathostoma spinigerum</name>
    <dbReference type="NCBI Taxonomy" id="75299"/>
    <lineage>
        <taxon>Eukaryota</taxon>
        <taxon>Metazoa</taxon>
        <taxon>Ecdysozoa</taxon>
        <taxon>Nematoda</taxon>
        <taxon>Chromadorea</taxon>
        <taxon>Rhabditida</taxon>
        <taxon>Spirurina</taxon>
        <taxon>Gnathostomatomorpha</taxon>
        <taxon>Gnathostomatoidea</taxon>
        <taxon>Gnathostomatidae</taxon>
        <taxon>Gnathostoma</taxon>
    </lineage>
</organism>
<feature type="region of interest" description="Disordered" evidence="1">
    <location>
        <begin position="194"/>
        <end position="249"/>
    </location>
</feature>
<evidence type="ECO:0000256" key="1">
    <source>
        <dbReference type="SAM" id="MobiDB-lite"/>
    </source>
</evidence>
<feature type="compositionally biased region" description="Polar residues" evidence="1">
    <location>
        <begin position="212"/>
        <end position="223"/>
    </location>
</feature>
<keyword evidence="5" id="KW-1185">Reference proteome</keyword>
<feature type="compositionally biased region" description="Basic and acidic residues" evidence="1">
    <location>
        <begin position="224"/>
        <end position="236"/>
    </location>
</feature>
<feature type="compositionally biased region" description="Polar residues" evidence="1">
    <location>
        <begin position="91"/>
        <end position="103"/>
    </location>
</feature>
<proteinExistence type="predicted"/>
<dbReference type="SMART" id="SM00213">
    <property type="entry name" value="UBQ"/>
    <property type="match status" value="1"/>
</dbReference>
<evidence type="ECO:0000259" key="3">
    <source>
        <dbReference type="PROSITE" id="PS50053"/>
    </source>
</evidence>
<keyword evidence="2" id="KW-0472">Membrane</keyword>
<dbReference type="InterPro" id="IPR040352">
    <property type="entry name" value="TMUB1/2"/>
</dbReference>
<dbReference type="AlphaFoldDB" id="A0ABD6EBE8"/>
<evidence type="ECO:0000313" key="5">
    <source>
        <dbReference type="Proteomes" id="UP001608902"/>
    </source>
</evidence>
<evidence type="ECO:0000313" key="4">
    <source>
        <dbReference type="EMBL" id="MFH4974674.1"/>
    </source>
</evidence>
<dbReference type="Pfam" id="PF00240">
    <property type="entry name" value="ubiquitin"/>
    <property type="match status" value="1"/>
</dbReference>
<dbReference type="PANTHER" id="PTHR14557:SF5">
    <property type="entry name" value="UBIQUITIN-LIKE DOMAIN-CONTAINING PROTEIN"/>
    <property type="match status" value="1"/>
</dbReference>
<reference evidence="4 5" key="1">
    <citation type="submission" date="2024-08" db="EMBL/GenBank/DDBJ databases">
        <title>Gnathostoma spinigerum genome.</title>
        <authorList>
            <person name="Gonzalez-Bertolin B."/>
            <person name="Monzon S."/>
            <person name="Zaballos A."/>
            <person name="Jimenez P."/>
            <person name="Dekumyoy P."/>
            <person name="Varona S."/>
            <person name="Cuesta I."/>
            <person name="Sumanam S."/>
            <person name="Adisakwattana P."/>
            <person name="Gasser R.B."/>
            <person name="Hernandez-Gonzalez A."/>
            <person name="Young N.D."/>
            <person name="Perteguer M.J."/>
        </authorList>
    </citation>
    <scope>NUCLEOTIDE SEQUENCE [LARGE SCALE GENOMIC DNA]</scope>
    <source>
        <strain evidence="4">AL3</strain>
        <tissue evidence="4">Liver</tissue>
    </source>
</reference>
<gene>
    <name evidence="4" type="ORF">AB6A40_001383</name>
</gene>
<keyword evidence="2" id="KW-1133">Transmembrane helix</keyword>
<feature type="transmembrane region" description="Helical" evidence="2">
    <location>
        <begin position="12"/>
        <end position="29"/>
    </location>
</feature>
<dbReference type="InterPro" id="IPR000626">
    <property type="entry name" value="Ubiquitin-like_dom"/>
</dbReference>
<comment type="caution">
    <text evidence="4">The sequence shown here is derived from an EMBL/GenBank/DDBJ whole genome shotgun (WGS) entry which is preliminary data.</text>
</comment>
<dbReference type="Proteomes" id="UP001608902">
    <property type="component" value="Unassembled WGS sequence"/>
</dbReference>
<feature type="transmembrane region" description="Helical" evidence="2">
    <location>
        <begin position="518"/>
        <end position="536"/>
    </location>
</feature>
<feature type="region of interest" description="Disordered" evidence="1">
    <location>
        <begin position="87"/>
        <end position="113"/>
    </location>
</feature>
<evidence type="ECO:0000256" key="2">
    <source>
        <dbReference type="SAM" id="Phobius"/>
    </source>
</evidence>